<dbReference type="AlphaFoldDB" id="A0AAD7FPF7"/>
<evidence type="ECO:0000313" key="2">
    <source>
        <dbReference type="Proteomes" id="UP001221142"/>
    </source>
</evidence>
<sequence length="127" mass="14029">MLLLVNLNNKLIHPAIVYHYADDPPRSLVPQQDEHVLVLDHDPSGATPIVQSISPAISVTGLRIEEAPGAATESSDDRMFIVDATATTTQDRPMESSISERKPPHAVLAQFKQRNAELRRSLLYPPK</sequence>
<comment type="caution">
    <text evidence="1">The sequence shown here is derived from an EMBL/GenBank/DDBJ whole genome shotgun (WGS) entry which is preliminary data.</text>
</comment>
<accession>A0AAD7FPF7</accession>
<name>A0AAD7FPF7_9AGAR</name>
<reference evidence="1" key="1">
    <citation type="submission" date="2023-03" db="EMBL/GenBank/DDBJ databases">
        <title>Massive genome expansion in bonnet fungi (Mycena s.s.) driven by repeated elements and novel gene families across ecological guilds.</title>
        <authorList>
            <consortium name="Lawrence Berkeley National Laboratory"/>
            <person name="Harder C.B."/>
            <person name="Miyauchi S."/>
            <person name="Viragh M."/>
            <person name="Kuo A."/>
            <person name="Thoen E."/>
            <person name="Andreopoulos B."/>
            <person name="Lu D."/>
            <person name="Skrede I."/>
            <person name="Drula E."/>
            <person name="Henrissat B."/>
            <person name="Morin E."/>
            <person name="Kohler A."/>
            <person name="Barry K."/>
            <person name="LaButti K."/>
            <person name="Morin E."/>
            <person name="Salamov A."/>
            <person name="Lipzen A."/>
            <person name="Mereny Z."/>
            <person name="Hegedus B."/>
            <person name="Baldrian P."/>
            <person name="Stursova M."/>
            <person name="Weitz H."/>
            <person name="Taylor A."/>
            <person name="Grigoriev I.V."/>
            <person name="Nagy L.G."/>
            <person name="Martin F."/>
            <person name="Kauserud H."/>
        </authorList>
    </citation>
    <scope>NUCLEOTIDE SEQUENCE</scope>
    <source>
        <strain evidence="1">9284</strain>
    </source>
</reference>
<keyword evidence="2" id="KW-1185">Reference proteome</keyword>
<dbReference type="EMBL" id="JARKIF010000009">
    <property type="protein sequence ID" value="KAJ7630657.1"/>
    <property type="molecule type" value="Genomic_DNA"/>
</dbReference>
<proteinExistence type="predicted"/>
<evidence type="ECO:0000313" key="1">
    <source>
        <dbReference type="EMBL" id="KAJ7630657.1"/>
    </source>
</evidence>
<dbReference type="Proteomes" id="UP001221142">
    <property type="component" value="Unassembled WGS sequence"/>
</dbReference>
<protein>
    <submittedName>
        <fullName evidence="1">Uncharacterized protein</fullName>
    </submittedName>
</protein>
<gene>
    <name evidence="1" type="ORF">FB45DRAFT_916195</name>
</gene>
<organism evidence="1 2">
    <name type="scientific">Roridomyces roridus</name>
    <dbReference type="NCBI Taxonomy" id="1738132"/>
    <lineage>
        <taxon>Eukaryota</taxon>
        <taxon>Fungi</taxon>
        <taxon>Dikarya</taxon>
        <taxon>Basidiomycota</taxon>
        <taxon>Agaricomycotina</taxon>
        <taxon>Agaricomycetes</taxon>
        <taxon>Agaricomycetidae</taxon>
        <taxon>Agaricales</taxon>
        <taxon>Marasmiineae</taxon>
        <taxon>Mycenaceae</taxon>
        <taxon>Roridomyces</taxon>
    </lineage>
</organism>